<dbReference type="OrthoDB" id="1046782at2759"/>
<feature type="transmembrane region" description="Helical" evidence="1">
    <location>
        <begin position="273"/>
        <end position="291"/>
    </location>
</feature>
<dbReference type="GeneID" id="19984083"/>
<keyword evidence="1" id="KW-0812">Transmembrane</keyword>
<dbReference type="Gene3D" id="1.20.58.340">
    <property type="entry name" value="Magnesium transport protein CorA, transmembrane region"/>
    <property type="match status" value="1"/>
</dbReference>
<dbReference type="RefSeq" id="XP_008728139.1">
    <property type="nucleotide sequence ID" value="XM_008729917.1"/>
</dbReference>
<evidence type="ECO:0000313" key="3">
    <source>
        <dbReference type="Proteomes" id="UP000030678"/>
    </source>
</evidence>
<evidence type="ECO:0000256" key="1">
    <source>
        <dbReference type="SAM" id="Phobius"/>
    </source>
</evidence>
<keyword evidence="1" id="KW-0472">Membrane</keyword>
<reference evidence="2 3" key="1">
    <citation type="submission" date="2013-03" db="EMBL/GenBank/DDBJ databases">
        <title>The Genome Sequence of Cladophialophora carrionii CBS 160.54.</title>
        <authorList>
            <consortium name="The Broad Institute Genomics Platform"/>
            <person name="Cuomo C."/>
            <person name="de Hoog S."/>
            <person name="Gorbushina A."/>
            <person name="Walker B."/>
            <person name="Young S.K."/>
            <person name="Zeng Q."/>
            <person name="Gargeya S."/>
            <person name="Fitzgerald M."/>
            <person name="Haas B."/>
            <person name="Abouelleil A."/>
            <person name="Allen A.W."/>
            <person name="Alvarado L."/>
            <person name="Arachchi H.M."/>
            <person name="Berlin A.M."/>
            <person name="Chapman S.B."/>
            <person name="Gainer-Dewar J."/>
            <person name="Goldberg J."/>
            <person name="Griggs A."/>
            <person name="Gujja S."/>
            <person name="Hansen M."/>
            <person name="Howarth C."/>
            <person name="Imamovic A."/>
            <person name="Ireland A."/>
            <person name="Larimer J."/>
            <person name="McCowan C."/>
            <person name="Murphy C."/>
            <person name="Pearson M."/>
            <person name="Poon T.W."/>
            <person name="Priest M."/>
            <person name="Roberts A."/>
            <person name="Saif S."/>
            <person name="Shea T."/>
            <person name="Sisk P."/>
            <person name="Sykes S."/>
            <person name="Wortman J."/>
            <person name="Nusbaum C."/>
            <person name="Birren B."/>
        </authorList>
    </citation>
    <scope>NUCLEOTIDE SEQUENCE [LARGE SCALE GENOMIC DNA]</scope>
    <source>
        <strain evidence="2 3">CBS 160.54</strain>
    </source>
</reference>
<organism evidence="2 3">
    <name type="scientific">Cladophialophora carrionii CBS 160.54</name>
    <dbReference type="NCBI Taxonomy" id="1279043"/>
    <lineage>
        <taxon>Eukaryota</taxon>
        <taxon>Fungi</taxon>
        <taxon>Dikarya</taxon>
        <taxon>Ascomycota</taxon>
        <taxon>Pezizomycotina</taxon>
        <taxon>Eurotiomycetes</taxon>
        <taxon>Chaetothyriomycetidae</taxon>
        <taxon>Chaetothyriales</taxon>
        <taxon>Herpotrichiellaceae</taxon>
        <taxon>Cladophialophora</taxon>
    </lineage>
</organism>
<sequence>MPKELLRMMLSTLPIATPIQTLNAVGQPIHGLMMRSARSRDWNFCLGLVHNAETGIVHAIVNGMQGEEIDQLLTCLRESRSCLSEPMLLPIFLLELKVHYFAVLLENRAERIEGIELDTGMKHEFSPNAKRKDARHREREKLLKELNFDEITQKLTGGTGTLSFCDMTFASSLRALELVCSVKERIRSLPNRRPDRINATNTNAVDTRLAYLRELIVYSMIGQKDNKLNIETAAASREIAEISLRHNTAMKDMAEDSRNIAILTRKDSTDMRIIAVVTLLFLPGTFMAALFDAGFFNFSPGDSDQVVSKWIWLYIALTGAATLVVFGGWYLFSHKQNKKIMRVVNADARSSLGSDRDDLESGVTALTTPPATAPLWTARSMSTGEMELVSSLGRSADALK</sequence>
<feature type="transmembrane region" description="Helical" evidence="1">
    <location>
        <begin position="311"/>
        <end position="332"/>
    </location>
</feature>
<dbReference type="VEuPathDB" id="FungiDB:G647_05590"/>
<proteinExistence type="predicted"/>
<gene>
    <name evidence="2" type="ORF">G647_05590</name>
</gene>
<evidence type="ECO:0000313" key="2">
    <source>
        <dbReference type="EMBL" id="ETI23784.1"/>
    </source>
</evidence>
<dbReference type="EMBL" id="KB822705">
    <property type="protein sequence ID" value="ETI23784.1"/>
    <property type="molecule type" value="Genomic_DNA"/>
</dbReference>
<dbReference type="AlphaFoldDB" id="V9DA31"/>
<keyword evidence="1" id="KW-1133">Transmembrane helix</keyword>
<dbReference type="Proteomes" id="UP000030678">
    <property type="component" value="Unassembled WGS sequence"/>
</dbReference>
<dbReference type="HOGENOM" id="CLU_037765_0_0_1"/>
<evidence type="ECO:0008006" key="4">
    <source>
        <dbReference type="Google" id="ProtNLM"/>
    </source>
</evidence>
<protein>
    <recommendedName>
        <fullName evidence="4">Magnesium transporter</fullName>
    </recommendedName>
</protein>
<accession>V9DA31</accession>
<name>V9DA31_9EURO</name>